<evidence type="ECO:0000256" key="1">
    <source>
        <dbReference type="ARBA" id="ARBA00022803"/>
    </source>
</evidence>
<evidence type="ECO:0000256" key="4">
    <source>
        <dbReference type="PROSITE-ProRule" id="PRU00339"/>
    </source>
</evidence>
<dbReference type="Pfam" id="PF12895">
    <property type="entry name" value="ANAPC3"/>
    <property type="match status" value="1"/>
</dbReference>
<dbReference type="SUPFAM" id="SSF48452">
    <property type="entry name" value="TPR-like"/>
    <property type="match status" value="3"/>
</dbReference>
<dbReference type="SMART" id="SM00028">
    <property type="entry name" value="TPR"/>
    <property type="match status" value="7"/>
</dbReference>
<dbReference type="PROSITE" id="PS50005">
    <property type="entry name" value="TPR"/>
    <property type="match status" value="5"/>
</dbReference>
<feature type="repeat" description="TPR" evidence="4">
    <location>
        <begin position="114"/>
        <end position="147"/>
    </location>
</feature>
<protein>
    <recommendedName>
        <fullName evidence="3">Cell division cycle protein 27 homolog</fullName>
    </recommendedName>
</protein>
<evidence type="ECO:0000256" key="5">
    <source>
        <dbReference type="SAM" id="MobiDB-lite"/>
    </source>
</evidence>
<proteinExistence type="inferred from homology"/>
<dbReference type="EMBL" id="JBJQND010000019">
    <property type="protein sequence ID" value="KAL3832274.1"/>
    <property type="molecule type" value="Genomic_DNA"/>
</dbReference>
<keyword evidence="7" id="KW-1185">Reference proteome</keyword>
<feature type="compositionally biased region" description="Low complexity" evidence="5">
    <location>
        <begin position="384"/>
        <end position="395"/>
    </location>
</feature>
<evidence type="ECO:0000256" key="3">
    <source>
        <dbReference type="ARBA" id="ARBA00039307"/>
    </source>
</evidence>
<keyword evidence="1 4" id="KW-0802">TPR repeat</keyword>
<evidence type="ECO:0000256" key="2">
    <source>
        <dbReference type="ARBA" id="ARBA00038210"/>
    </source>
</evidence>
<comment type="similarity">
    <text evidence="2">Belongs to the APC3/CDC27 family.</text>
</comment>
<dbReference type="PANTHER" id="PTHR12558:SF13">
    <property type="entry name" value="CELL DIVISION CYCLE PROTEIN 27 HOMOLOG"/>
    <property type="match status" value="1"/>
</dbReference>
<dbReference type="InterPro" id="IPR019734">
    <property type="entry name" value="TPR_rpt"/>
</dbReference>
<dbReference type="InterPro" id="IPR011990">
    <property type="entry name" value="TPR-like_helical_dom_sf"/>
</dbReference>
<comment type="caution">
    <text evidence="6">The sequence shown here is derived from an EMBL/GenBank/DDBJ whole genome shotgun (WGS) entry which is preliminary data.</text>
</comment>
<reference evidence="6 7" key="1">
    <citation type="submission" date="2024-11" db="EMBL/GenBank/DDBJ databases">
        <title>Chromosome-level genome assembly of the freshwater bivalve Anodonta woodiana.</title>
        <authorList>
            <person name="Chen X."/>
        </authorList>
    </citation>
    <scope>NUCLEOTIDE SEQUENCE [LARGE SCALE GENOMIC DNA]</scope>
    <source>
        <strain evidence="6">MN2024</strain>
        <tissue evidence="6">Gills</tissue>
    </source>
</reference>
<dbReference type="PANTHER" id="PTHR12558">
    <property type="entry name" value="CELL DIVISION CYCLE 16,23,27"/>
    <property type="match status" value="1"/>
</dbReference>
<feature type="compositionally biased region" description="Basic residues" evidence="5">
    <location>
        <begin position="402"/>
        <end position="412"/>
    </location>
</feature>
<feature type="region of interest" description="Disordered" evidence="5">
    <location>
        <begin position="329"/>
        <end position="417"/>
    </location>
</feature>
<feature type="compositionally biased region" description="Polar residues" evidence="5">
    <location>
        <begin position="344"/>
        <end position="377"/>
    </location>
</feature>
<feature type="repeat" description="TPR" evidence="4">
    <location>
        <begin position="730"/>
        <end position="763"/>
    </location>
</feature>
<feature type="repeat" description="TPR" evidence="4">
    <location>
        <begin position="490"/>
        <end position="523"/>
    </location>
</feature>
<accession>A0ABD3T5S2</accession>
<feature type="repeat" description="TPR" evidence="4">
    <location>
        <begin position="628"/>
        <end position="661"/>
    </location>
</feature>
<name>A0ABD3T5S2_SINWO</name>
<evidence type="ECO:0000313" key="7">
    <source>
        <dbReference type="Proteomes" id="UP001634394"/>
    </source>
</evidence>
<dbReference type="Gene3D" id="1.25.40.10">
    <property type="entry name" value="Tetratricopeptide repeat domain"/>
    <property type="match status" value="4"/>
</dbReference>
<evidence type="ECO:0000313" key="6">
    <source>
        <dbReference type="EMBL" id="KAL3832274.1"/>
    </source>
</evidence>
<dbReference type="Proteomes" id="UP001634394">
    <property type="component" value="Unassembled WGS sequence"/>
</dbReference>
<feature type="compositionally biased region" description="Basic residues" evidence="5">
    <location>
        <begin position="333"/>
        <end position="343"/>
    </location>
</feature>
<gene>
    <name evidence="6" type="ORF">ACJMK2_023933</name>
</gene>
<feature type="repeat" description="TPR" evidence="4">
    <location>
        <begin position="558"/>
        <end position="591"/>
    </location>
</feature>
<dbReference type="AlphaFoldDB" id="A0ABD3T5S2"/>
<organism evidence="6 7">
    <name type="scientific">Sinanodonta woodiana</name>
    <name type="common">Chinese pond mussel</name>
    <name type="synonym">Anodonta woodiana</name>
    <dbReference type="NCBI Taxonomy" id="1069815"/>
    <lineage>
        <taxon>Eukaryota</taxon>
        <taxon>Metazoa</taxon>
        <taxon>Spiralia</taxon>
        <taxon>Lophotrochozoa</taxon>
        <taxon>Mollusca</taxon>
        <taxon>Bivalvia</taxon>
        <taxon>Autobranchia</taxon>
        <taxon>Heteroconchia</taxon>
        <taxon>Palaeoheterodonta</taxon>
        <taxon>Unionida</taxon>
        <taxon>Unionoidea</taxon>
        <taxon>Unionidae</taxon>
        <taxon>Unioninae</taxon>
        <taxon>Sinanodonta</taxon>
    </lineage>
</organism>
<sequence>MLLQEPVQAAIWDALNHYAYPDATFLAERLFAEVSSNEALYLLGTCYYRSGKPKLTYMLLQKSGCPTPQCKYLMAKCCMDVCKYSEVESVLAGNILTKTKSFDEIESEYGSLASHVFSLLGAMYSKTERPQRAAECHRKCLKLNPLLWTAYEKLCQLGEKVDPAIIFRVPNQSVQVSTTMNNNPLVKTTKINIQAPQPSFPLPMMTDVLTPIAEVPVTQSQGTDSKNWLQVPQQDSNSQLPVTPESCQEHPGFKDIMLAPKSERKVPAPNVHVGRGLALKQALFQSPLSPSFGILPLETPSPNLETQLTVPFMTPSPAFTDTTTLEIKEMKAPTKKPVTRRSHNQNQNQSPLPKPSVFSQSGNTRDINAQIGIQNNPPVRRSSRLFGNSNSSSVKENNKSQTGRKAKIKHSKSQQELNEINKGEIITDSKPVTNSETTQIQIAQLQQQSLNGILILLQMLGKAFQALSQYECKKAIDLFSEIPHHQYNTAWVLCQLGRAYFELTEYQKAEKIFGEVRLTEPYHLEGMEYYSTALWHLQKEVELSALAQHLTEIDKRSPEAWCTTGNCFSLQKEHDIAIKFFQRAIQVSRSDICKLFFYLYNECFSSKFLMGWWFSPGLSWDFTFIHSFYYRYGVGMIYYRQEKFSLAEVHFRKALLINPHSSALLCHIGVVQHAQQKSDHALVTLNKAIAADPRNPLCKFHRASILSANDRHKEALEELEELKQIIPKESLVYFLIGKVHKKLGNTHLALMNFSWAMDLDPKGVNNQIEEAIDKRYVAEEEDSLNRLSGTDDALEEVADVEDVQLQALESDESL</sequence>